<protein>
    <submittedName>
        <fullName evidence="1">Uncharacterized protein</fullName>
    </submittedName>
</protein>
<accession>A0ABN7APW1</accession>
<organism evidence="1 2">
    <name type="scientific">Nesidiocoris tenuis</name>
    <dbReference type="NCBI Taxonomy" id="355587"/>
    <lineage>
        <taxon>Eukaryota</taxon>
        <taxon>Metazoa</taxon>
        <taxon>Ecdysozoa</taxon>
        <taxon>Arthropoda</taxon>
        <taxon>Hexapoda</taxon>
        <taxon>Insecta</taxon>
        <taxon>Pterygota</taxon>
        <taxon>Neoptera</taxon>
        <taxon>Paraneoptera</taxon>
        <taxon>Hemiptera</taxon>
        <taxon>Heteroptera</taxon>
        <taxon>Panheteroptera</taxon>
        <taxon>Cimicomorpha</taxon>
        <taxon>Miridae</taxon>
        <taxon>Dicyphina</taxon>
        <taxon>Nesidiocoris</taxon>
    </lineage>
</organism>
<name>A0ABN7APW1_9HEMI</name>
<dbReference type="EMBL" id="AP028912">
    <property type="protein sequence ID" value="BES93347.1"/>
    <property type="molecule type" value="Genomic_DNA"/>
</dbReference>
<keyword evidence="2" id="KW-1185">Reference proteome</keyword>
<gene>
    <name evidence="1" type="ORF">NTJ_06156</name>
</gene>
<evidence type="ECO:0000313" key="2">
    <source>
        <dbReference type="Proteomes" id="UP001307889"/>
    </source>
</evidence>
<reference evidence="1 2" key="1">
    <citation type="submission" date="2023-09" db="EMBL/GenBank/DDBJ databases">
        <title>Nesidiocoris tenuis whole genome shotgun sequence.</title>
        <authorList>
            <person name="Shibata T."/>
            <person name="Shimoda M."/>
            <person name="Kobayashi T."/>
            <person name="Uehara T."/>
        </authorList>
    </citation>
    <scope>NUCLEOTIDE SEQUENCE [LARGE SCALE GENOMIC DNA]</scope>
    <source>
        <strain evidence="1 2">Japan</strain>
    </source>
</reference>
<proteinExistence type="predicted"/>
<dbReference type="Proteomes" id="UP001307889">
    <property type="component" value="Chromosome 4"/>
</dbReference>
<evidence type="ECO:0000313" key="1">
    <source>
        <dbReference type="EMBL" id="BES93347.1"/>
    </source>
</evidence>
<sequence length="103" mass="11497">MRPHKSARGPSPTRTISGRCLSVGAALRRLCPHLISPISISDLVPYSSDGLKRRDSTSRFTPFPSGRFTLAICETSHSINLSEYARNIRLKISNNTQYFRFSA</sequence>